<dbReference type="PANTHER" id="PTHR35695:SF1">
    <property type="entry name" value="GLYCEROL-3-PHOSPHATE ACYLTRANSFERASE, CHLOROPLASTIC"/>
    <property type="match status" value="1"/>
</dbReference>
<dbReference type="InterPro" id="IPR016222">
    <property type="entry name" value="G3P_O-acylTrfase_chlp"/>
</dbReference>
<keyword evidence="1" id="KW-0472">Membrane</keyword>
<keyword evidence="4" id="KW-1185">Reference proteome</keyword>
<dbReference type="Pfam" id="PF01553">
    <property type="entry name" value="Acyltransferase"/>
    <property type="match status" value="1"/>
</dbReference>
<dbReference type="Proteomes" id="UP000823046">
    <property type="component" value="Unassembled WGS sequence"/>
</dbReference>
<keyword evidence="3" id="KW-0808">Transferase</keyword>
<protein>
    <submittedName>
        <fullName evidence="3">Acyltransferase domain-containing protein</fullName>
    </submittedName>
</protein>
<keyword evidence="1" id="KW-1133">Transmembrane helix</keyword>
<accession>A0ABQ7JA64</accession>
<dbReference type="PANTHER" id="PTHR35695">
    <property type="entry name" value="GLYCEROL-3-PHOSPHATE ACYLTRANSFERASE, CHLOROPLASTIC"/>
    <property type="match status" value="1"/>
</dbReference>
<evidence type="ECO:0000313" key="4">
    <source>
        <dbReference type="Proteomes" id="UP000823046"/>
    </source>
</evidence>
<sequence length="493" mass="56421">MKAKFQLLSPFLLGSNEMEHCCTWFFSYKIQCYRLLFYYVFLLSLVSLLQLHTSHVTSVRTSYKKTAALWLPKQAIKSGFVDISMHPLFLRMRVQRRPVETLFHLGEYCKNSHVICPNAFSTWPSPPFSSHRSVILRKLSILKLDKSCEQSHFDNILDQESVIHEMRKDIDSIKSSVPEEFAEIFKEFINSYIREVSTTGKLPPQEVAATVRNFISLVKKNAKFPFAPFHRGIRQPVDYARIGNEFWKPLVDFERSEFPSQKKLLFLLENLKLGKNVLMLSNHQTEPDPQLMRLLFEHAGVPELCDLLIMVAGSRVRTDPLAIPFSMGCNLLSVHSKKHLENPPLLRSKKIRENLLTIRSLQELFREGGKLIWVAPSGGRDRPLNGSDECVVSPFDKKTIELYSRMAEKSSHQTLFVPMALYSYPICPAPRQVNADLGETRTCRRSGVGMAIGEPIYNDSTIRSEFADILTAKAEAKTKEMYAILQKSIKSLS</sequence>
<gene>
    <name evidence="3" type="ORF">IE077_002704</name>
</gene>
<dbReference type="InterPro" id="IPR002123">
    <property type="entry name" value="Plipid/glycerol_acylTrfase"/>
</dbReference>
<evidence type="ECO:0000313" key="3">
    <source>
        <dbReference type="EMBL" id="KAF8820886.1"/>
    </source>
</evidence>
<dbReference type="EMBL" id="JADAQX010000277">
    <property type="protein sequence ID" value="KAF8820886.1"/>
    <property type="molecule type" value="Genomic_DNA"/>
</dbReference>
<dbReference type="GO" id="GO:0016746">
    <property type="term" value="F:acyltransferase activity"/>
    <property type="evidence" value="ECO:0007669"/>
    <property type="project" value="UniProtKB-KW"/>
</dbReference>
<comment type="caution">
    <text evidence="3">The sequence shown here is derived from an EMBL/GenBank/DDBJ whole genome shotgun (WGS) entry which is preliminary data.</text>
</comment>
<keyword evidence="3" id="KW-0012">Acyltransferase</keyword>
<feature type="domain" description="Phospholipid/glycerol acyltransferase" evidence="2">
    <location>
        <begin position="269"/>
        <end position="420"/>
    </location>
</feature>
<proteinExistence type="predicted"/>
<name>A0ABQ7JA64_9APIC</name>
<dbReference type="Gene3D" id="3.40.1130.10">
    <property type="entry name" value="Glycerol-3-phosphate (1)-acyltransferase"/>
    <property type="match status" value="1"/>
</dbReference>
<evidence type="ECO:0000256" key="1">
    <source>
        <dbReference type="SAM" id="Phobius"/>
    </source>
</evidence>
<evidence type="ECO:0000259" key="2">
    <source>
        <dbReference type="Pfam" id="PF01553"/>
    </source>
</evidence>
<keyword evidence="1" id="KW-0812">Transmembrane</keyword>
<organism evidence="3 4">
    <name type="scientific">Cardiosporidium cionae</name>
    <dbReference type="NCBI Taxonomy" id="476202"/>
    <lineage>
        <taxon>Eukaryota</taxon>
        <taxon>Sar</taxon>
        <taxon>Alveolata</taxon>
        <taxon>Apicomplexa</taxon>
        <taxon>Aconoidasida</taxon>
        <taxon>Nephromycida</taxon>
        <taxon>Cardiosporidium</taxon>
    </lineage>
</organism>
<reference evidence="3 4" key="1">
    <citation type="journal article" date="2020" name="bioRxiv">
        <title>Metabolic contributions of an alphaproteobacterial endosymbiont in the apicomplexan Cardiosporidium cionae.</title>
        <authorList>
            <person name="Hunter E.S."/>
            <person name="Paight C.J."/>
            <person name="Lane C.E."/>
        </authorList>
    </citation>
    <scope>NUCLEOTIDE SEQUENCE [LARGE SCALE GENOMIC DNA]</scope>
    <source>
        <strain evidence="3">ESH_2018</strain>
    </source>
</reference>
<feature type="transmembrane region" description="Helical" evidence="1">
    <location>
        <begin position="35"/>
        <end position="52"/>
    </location>
</feature>
<dbReference type="SUPFAM" id="SSF69593">
    <property type="entry name" value="Glycerol-3-phosphate (1)-acyltransferase"/>
    <property type="match status" value="1"/>
</dbReference>